<reference evidence="3" key="1">
    <citation type="journal article" date="2012" name="Nature">
        <title>A physical, genetic and functional sequence assembly of the barley genome.</title>
        <authorList>
            <consortium name="The International Barley Genome Sequencing Consortium"/>
            <person name="Mayer K.F."/>
            <person name="Waugh R."/>
            <person name="Brown J.W."/>
            <person name="Schulman A."/>
            <person name="Langridge P."/>
            <person name="Platzer M."/>
            <person name="Fincher G.B."/>
            <person name="Muehlbauer G.J."/>
            <person name="Sato K."/>
            <person name="Close T.J."/>
            <person name="Wise R.P."/>
            <person name="Stein N."/>
        </authorList>
    </citation>
    <scope>NUCLEOTIDE SEQUENCE [LARGE SCALE GENOMIC DNA]</scope>
    <source>
        <strain evidence="3">cv. Morex</strain>
    </source>
</reference>
<dbReference type="SMR" id="A0A8I6XGE1"/>
<organism evidence="2 3">
    <name type="scientific">Hordeum vulgare subsp. vulgare</name>
    <name type="common">Domesticated barley</name>
    <dbReference type="NCBI Taxonomy" id="112509"/>
    <lineage>
        <taxon>Eukaryota</taxon>
        <taxon>Viridiplantae</taxon>
        <taxon>Streptophyta</taxon>
        <taxon>Embryophyta</taxon>
        <taxon>Tracheophyta</taxon>
        <taxon>Spermatophyta</taxon>
        <taxon>Magnoliopsida</taxon>
        <taxon>Liliopsida</taxon>
        <taxon>Poales</taxon>
        <taxon>Poaceae</taxon>
        <taxon>BOP clade</taxon>
        <taxon>Pooideae</taxon>
        <taxon>Triticodae</taxon>
        <taxon>Triticeae</taxon>
        <taxon>Hordeinae</taxon>
        <taxon>Hordeum</taxon>
    </lineage>
</organism>
<dbReference type="InterPro" id="IPR044730">
    <property type="entry name" value="RNase_H-like_dom_plant"/>
</dbReference>
<dbReference type="Proteomes" id="UP000011116">
    <property type="component" value="Chromosome 2H"/>
</dbReference>
<keyword evidence="3" id="KW-1185">Reference proteome</keyword>
<evidence type="ECO:0000313" key="3">
    <source>
        <dbReference type="Proteomes" id="UP000011116"/>
    </source>
</evidence>
<dbReference type="Gramene" id="HORVU.MOREX.r3.2HG0192440.1">
    <property type="protein sequence ID" value="HORVU.MOREX.r3.2HG0192440.1.CDS1"/>
    <property type="gene ID" value="HORVU.MOREX.r3.2HG0192440"/>
</dbReference>
<dbReference type="Pfam" id="PF13456">
    <property type="entry name" value="RVT_3"/>
    <property type="match status" value="1"/>
</dbReference>
<evidence type="ECO:0000313" key="2">
    <source>
        <dbReference type="EnsemblPlants" id="HORVU.MOREX.r3.2HG0192440.1.CDS1"/>
    </source>
</evidence>
<feature type="domain" description="RNase H type-1" evidence="1">
    <location>
        <begin position="16"/>
        <end position="105"/>
    </location>
</feature>
<reference evidence="2" key="3">
    <citation type="submission" date="2022-01" db="UniProtKB">
        <authorList>
            <consortium name="EnsemblPlants"/>
        </authorList>
    </citation>
    <scope>IDENTIFICATION</scope>
    <source>
        <strain evidence="2">subsp. vulgare</strain>
    </source>
</reference>
<protein>
    <recommendedName>
        <fullName evidence="1">RNase H type-1 domain-containing protein</fullName>
    </recommendedName>
</protein>
<dbReference type="PANTHER" id="PTHR47074">
    <property type="entry name" value="BNAC02G40300D PROTEIN"/>
    <property type="match status" value="1"/>
</dbReference>
<dbReference type="GO" id="GO:0003676">
    <property type="term" value="F:nucleic acid binding"/>
    <property type="evidence" value="ECO:0007669"/>
    <property type="project" value="InterPro"/>
</dbReference>
<dbReference type="InterPro" id="IPR002156">
    <property type="entry name" value="RNaseH_domain"/>
</dbReference>
<dbReference type="InterPro" id="IPR036397">
    <property type="entry name" value="RNaseH_sf"/>
</dbReference>
<dbReference type="AlphaFoldDB" id="A0A8I6XGE1"/>
<reference evidence="2" key="2">
    <citation type="submission" date="2020-10" db="EMBL/GenBank/DDBJ databases">
        <authorList>
            <person name="Scholz U."/>
            <person name="Mascher M."/>
            <person name="Fiebig A."/>
        </authorList>
    </citation>
    <scope>NUCLEOTIDE SEQUENCE [LARGE SCALE GENOMIC DNA]</scope>
    <source>
        <strain evidence="2">cv. Morex</strain>
    </source>
</reference>
<dbReference type="CDD" id="cd06222">
    <property type="entry name" value="RNase_H_like"/>
    <property type="match status" value="1"/>
</dbReference>
<dbReference type="InterPro" id="IPR012337">
    <property type="entry name" value="RNaseH-like_sf"/>
</dbReference>
<accession>A0A8I6XGE1</accession>
<sequence>MRDHLRACIVSYGIGVPEVYNPELAEAIAIKRGLLFALDEGIEEVVLASDCLTVIQRINSLVMDRSLCGLVIQDIKHIRTSFSTCSIFHVRRGQNVSAHLLARSCNQLGCRVWRGVSLECIWKSICMDIMP</sequence>
<dbReference type="EnsemblPlants" id="HORVU.MOREX.r3.2HG0192440.1">
    <property type="protein sequence ID" value="HORVU.MOREX.r3.2HG0192440.1.CDS1"/>
    <property type="gene ID" value="HORVU.MOREX.r3.2HG0192440"/>
</dbReference>
<evidence type="ECO:0000259" key="1">
    <source>
        <dbReference type="Pfam" id="PF13456"/>
    </source>
</evidence>
<name>A0A8I6XGE1_HORVV</name>
<dbReference type="GO" id="GO:0004523">
    <property type="term" value="F:RNA-DNA hybrid ribonuclease activity"/>
    <property type="evidence" value="ECO:0007669"/>
    <property type="project" value="InterPro"/>
</dbReference>
<dbReference type="Gene3D" id="3.30.420.10">
    <property type="entry name" value="Ribonuclease H-like superfamily/Ribonuclease H"/>
    <property type="match status" value="1"/>
</dbReference>
<proteinExistence type="predicted"/>
<dbReference type="PANTHER" id="PTHR47074:SF73">
    <property type="entry name" value="OS04G0448401 PROTEIN"/>
    <property type="match status" value="1"/>
</dbReference>
<dbReference type="InterPro" id="IPR052929">
    <property type="entry name" value="RNase_H-like_EbsB-rel"/>
</dbReference>
<dbReference type="SUPFAM" id="SSF53098">
    <property type="entry name" value="Ribonuclease H-like"/>
    <property type="match status" value="1"/>
</dbReference>